<name>A0A2K8PSB6_STRLA</name>
<accession>A0A2K8PSB6</accession>
<evidence type="ECO:0000313" key="2">
    <source>
        <dbReference type="Proteomes" id="UP000231791"/>
    </source>
</evidence>
<proteinExistence type="predicted"/>
<dbReference type="Proteomes" id="UP000231791">
    <property type="component" value="Chromosome"/>
</dbReference>
<sequence length="59" mass="6075">MKDPFGCDDPSLLAPGGAGDDRAAARRTVAAHATDPAELLLLLDMLGLHPDDDPPGPAR</sequence>
<dbReference type="EMBL" id="CP024985">
    <property type="protein sequence ID" value="ATZ28703.1"/>
    <property type="molecule type" value="Genomic_DNA"/>
</dbReference>
<dbReference type="AlphaFoldDB" id="A0A2K8PSB6"/>
<organism evidence="1 2">
    <name type="scientific">Streptomyces lavendulae subsp. lavendulae</name>
    <dbReference type="NCBI Taxonomy" id="58340"/>
    <lineage>
        <taxon>Bacteria</taxon>
        <taxon>Bacillati</taxon>
        <taxon>Actinomycetota</taxon>
        <taxon>Actinomycetes</taxon>
        <taxon>Kitasatosporales</taxon>
        <taxon>Streptomycetaceae</taxon>
        <taxon>Streptomyces</taxon>
    </lineage>
</organism>
<keyword evidence="2" id="KW-1185">Reference proteome</keyword>
<dbReference type="GeneID" id="49387908"/>
<dbReference type="RefSeq" id="WP_030229978.1">
    <property type="nucleotide sequence ID" value="NZ_BSRN01000009.1"/>
</dbReference>
<evidence type="ECO:0000313" key="1">
    <source>
        <dbReference type="EMBL" id="ATZ28703.1"/>
    </source>
</evidence>
<reference evidence="1 2" key="1">
    <citation type="submission" date="2017-11" db="EMBL/GenBank/DDBJ databases">
        <title>Complete genome sequence of Streptomyces lavendulae subsp. lavendulae CCM 3239 (formerly 'Streptomyces aureofaciens CCM 3239'), the producer of the angucycline-type antibiotic auricin.</title>
        <authorList>
            <person name="Busche T."/>
            <person name="Novakova R."/>
            <person name="Al'Dilaimi A."/>
            <person name="Homerova D."/>
            <person name="Feckova L."/>
            <person name="Rezuchova B."/>
            <person name="Mingyar E."/>
            <person name="Csolleiova D."/>
            <person name="Bekeova C."/>
            <person name="Winkler A."/>
            <person name="Sevcikova B."/>
            <person name="Kalinowski J."/>
            <person name="Kormanec J."/>
            <person name="Ruckert C."/>
        </authorList>
    </citation>
    <scope>NUCLEOTIDE SEQUENCE [LARGE SCALE GENOMIC DNA]</scope>
    <source>
        <strain evidence="1 2">CCM 3239</strain>
    </source>
</reference>
<protein>
    <submittedName>
        <fullName evidence="1">Uncharacterized protein</fullName>
    </submittedName>
</protein>
<gene>
    <name evidence="1" type="ORF">SLAV_34660</name>
</gene>
<dbReference type="KEGG" id="slx:SLAV_34660"/>